<evidence type="ECO:0000256" key="2">
    <source>
        <dbReference type="ARBA" id="ARBA00022737"/>
    </source>
</evidence>
<name>A0A918GZ09_9ACTN</name>
<evidence type="ECO:0000256" key="1">
    <source>
        <dbReference type="ARBA" id="ARBA00022723"/>
    </source>
</evidence>
<dbReference type="GO" id="GO:0005509">
    <property type="term" value="F:calcium ion binding"/>
    <property type="evidence" value="ECO:0007669"/>
    <property type="project" value="InterPro"/>
</dbReference>
<evidence type="ECO:0000313" key="5">
    <source>
        <dbReference type="Proteomes" id="UP000619486"/>
    </source>
</evidence>
<dbReference type="InterPro" id="IPR018247">
    <property type="entry name" value="EF_Hand_1_Ca_BS"/>
</dbReference>
<keyword evidence="5" id="KW-1185">Reference proteome</keyword>
<sequence>MTAALKQRKLQRHFELLDIDGNGFIEQSDLREFADRITEAAGAEGSPQSRALRTEADRLWQALQKTLDADGDQRVSRDEFISAADITQVMNEAVKLGKMSFDVIDSDQDGRISRQEWLRMDQKLGVAPADSEQGFQHLDMDGDGFVSKAEYAKGVEEFYRSDDPTAPGNWSFGKF</sequence>
<dbReference type="Proteomes" id="UP000619486">
    <property type="component" value="Unassembled WGS sequence"/>
</dbReference>
<reference evidence="4" key="1">
    <citation type="journal article" date="2014" name="Int. J. Syst. Evol. Microbiol.">
        <title>Complete genome sequence of Corynebacterium casei LMG S-19264T (=DSM 44701T), isolated from a smear-ripened cheese.</title>
        <authorList>
            <consortium name="US DOE Joint Genome Institute (JGI-PGF)"/>
            <person name="Walter F."/>
            <person name="Albersmeier A."/>
            <person name="Kalinowski J."/>
            <person name="Ruckert C."/>
        </authorList>
    </citation>
    <scope>NUCLEOTIDE SEQUENCE</scope>
    <source>
        <strain evidence="4">JCM 3172</strain>
    </source>
</reference>
<reference evidence="4" key="2">
    <citation type="submission" date="2020-09" db="EMBL/GenBank/DDBJ databases">
        <authorList>
            <person name="Sun Q."/>
            <person name="Ohkuma M."/>
        </authorList>
    </citation>
    <scope>NUCLEOTIDE SEQUENCE</scope>
    <source>
        <strain evidence="4">JCM 3172</strain>
    </source>
</reference>
<dbReference type="PROSITE" id="PS00018">
    <property type="entry name" value="EF_HAND_1"/>
    <property type="match status" value="3"/>
</dbReference>
<dbReference type="CDD" id="cd00051">
    <property type="entry name" value="EFh"/>
    <property type="match status" value="1"/>
</dbReference>
<proteinExistence type="predicted"/>
<dbReference type="RefSeq" id="WP_019890273.1">
    <property type="nucleotide sequence ID" value="NZ_BMQQ01000002.1"/>
</dbReference>
<keyword evidence="1" id="KW-0479">Metal-binding</keyword>
<feature type="domain" description="EF-hand" evidence="3">
    <location>
        <begin position="54"/>
        <end position="90"/>
    </location>
</feature>
<dbReference type="AlphaFoldDB" id="A0A918GZ09"/>
<comment type="caution">
    <text evidence="4">The sequence shown here is derived from an EMBL/GenBank/DDBJ whole genome shotgun (WGS) entry which is preliminary data.</text>
</comment>
<protein>
    <submittedName>
        <fullName evidence="4">Calcium-binding protein</fullName>
    </submittedName>
</protein>
<evidence type="ECO:0000259" key="3">
    <source>
        <dbReference type="PROSITE" id="PS50222"/>
    </source>
</evidence>
<accession>A0A918GZ09</accession>
<dbReference type="InterPro" id="IPR028846">
    <property type="entry name" value="Recoverin"/>
</dbReference>
<dbReference type="PROSITE" id="PS50222">
    <property type="entry name" value="EF_HAND_2"/>
    <property type="match status" value="3"/>
</dbReference>
<gene>
    <name evidence="4" type="ORF">GCM10014713_08520</name>
</gene>
<dbReference type="InterPro" id="IPR011992">
    <property type="entry name" value="EF-hand-dom_pair"/>
</dbReference>
<dbReference type="InterPro" id="IPR002048">
    <property type="entry name" value="EF_hand_dom"/>
</dbReference>
<feature type="domain" description="EF-hand" evidence="3">
    <location>
        <begin position="126"/>
        <end position="161"/>
    </location>
</feature>
<dbReference type="PANTHER" id="PTHR23055">
    <property type="entry name" value="CALCIUM BINDING PROTEINS"/>
    <property type="match status" value="1"/>
</dbReference>
<dbReference type="Gene3D" id="1.10.238.10">
    <property type="entry name" value="EF-hand"/>
    <property type="match status" value="1"/>
</dbReference>
<organism evidence="4 5">
    <name type="scientific">Streptomyces purpureus</name>
    <dbReference type="NCBI Taxonomy" id="1951"/>
    <lineage>
        <taxon>Bacteria</taxon>
        <taxon>Bacillati</taxon>
        <taxon>Actinomycetota</taxon>
        <taxon>Actinomycetes</taxon>
        <taxon>Kitasatosporales</taxon>
        <taxon>Streptomycetaceae</taxon>
        <taxon>Streptomyces</taxon>
    </lineage>
</organism>
<dbReference type="SMART" id="SM00054">
    <property type="entry name" value="EFh"/>
    <property type="match status" value="4"/>
</dbReference>
<dbReference type="Pfam" id="PF13499">
    <property type="entry name" value="EF-hand_7"/>
    <property type="match status" value="2"/>
</dbReference>
<dbReference type="SUPFAM" id="SSF47473">
    <property type="entry name" value="EF-hand"/>
    <property type="match status" value="1"/>
</dbReference>
<keyword evidence="2" id="KW-0677">Repeat</keyword>
<feature type="domain" description="EF-hand" evidence="3">
    <location>
        <begin position="5"/>
        <end position="40"/>
    </location>
</feature>
<dbReference type="EMBL" id="BMQQ01000002">
    <property type="protein sequence ID" value="GGT18023.1"/>
    <property type="molecule type" value="Genomic_DNA"/>
</dbReference>
<evidence type="ECO:0000313" key="4">
    <source>
        <dbReference type="EMBL" id="GGT18023.1"/>
    </source>
</evidence>